<keyword evidence="2" id="KW-0732">Signal</keyword>
<keyword evidence="1" id="KW-0812">Transmembrane</keyword>
<dbReference type="AlphaFoldDB" id="A0ABD3NK56"/>
<dbReference type="EMBL" id="JALLPJ020001104">
    <property type="protein sequence ID" value="KAL3776335.1"/>
    <property type="molecule type" value="Genomic_DNA"/>
</dbReference>
<proteinExistence type="predicted"/>
<accession>A0ABD3NK56</accession>
<protein>
    <submittedName>
        <fullName evidence="3">Uncharacterized protein</fullName>
    </submittedName>
</protein>
<feature type="signal peptide" evidence="2">
    <location>
        <begin position="1"/>
        <end position="18"/>
    </location>
</feature>
<evidence type="ECO:0000256" key="1">
    <source>
        <dbReference type="SAM" id="Phobius"/>
    </source>
</evidence>
<comment type="caution">
    <text evidence="3">The sequence shown here is derived from an EMBL/GenBank/DDBJ whole genome shotgun (WGS) entry which is preliminary data.</text>
</comment>
<evidence type="ECO:0000256" key="2">
    <source>
        <dbReference type="SAM" id="SignalP"/>
    </source>
</evidence>
<name>A0ABD3NK56_9STRA</name>
<feature type="transmembrane region" description="Helical" evidence="1">
    <location>
        <begin position="161"/>
        <end position="181"/>
    </location>
</feature>
<feature type="transmembrane region" description="Helical" evidence="1">
    <location>
        <begin position="130"/>
        <end position="149"/>
    </location>
</feature>
<organism evidence="3 4">
    <name type="scientific">Cyclotella atomus</name>
    <dbReference type="NCBI Taxonomy" id="382360"/>
    <lineage>
        <taxon>Eukaryota</taxon>
        <taxon>Sar</taxon>
        <taxon>Stramenopiles</taxon>
        <taxon>Ochrophyta</taxon>
        <taxon>Bacillariophyta</taxon>
        <taxon>Coscinodiscophyceae</taxon>
        <taxon>Thalassiosirophycidae</taxon>
        <taxon>Stephanodiscales</taxon>
        <taxon>Stephanodiscaceae</taxon>
        <taxon>Cyclotella</taxon>
    </lineage>
</organism>
<keyword evidence="1" id="KW-0472">Membrane</keyword>
<dbReference type="Proteomes" id="UP001530400">
    <property type="component" value="Unassembled WGS sequence"/>
</dbReference>
<evidence type="ECO:0000313" key="4">
    <source>
        <dbReference type="Proteomes" id="UP001530400"/>
    </source>
</evidence>
<keyword evidence="4" id="KW-1185">Reference proteome</keyword>
<gene>
    <name evidence="3" type="ORF">ACHAWO_002453</name>
</gene>
<evidence type="ECO:0000313" key="3">
    <source>
        <dbReference type="EMBL" id="KAL3776335.1"/>
    </source>
</evidence>
<feature type="chain" id="PRO_5044767939" evidence="2">
    <location>
        <begin position="19"/>
        <end position="243"/>
    </location>
</feature>
<reference evidence="3 4" key="1">
    <citation type="submission" date="2024-10" db="EMBL/GenBank/DDBJ databases">
        <title>Updated reference genomes for cyclostephanoid diatoms.</title>
        <authorList>
            <person name="Roberts W.R."/>
            <person name="Alverson A.J."/>
        </authorList>
    </citation>
    <scope>NUCLEOTIDE SEQUENCE [LARGE SCALE GENOMIC DNA]</scope>
    <source>
        <strain evidence="3 4">AJA010-31</strain>
    </source>
</reference>
<keyword evidence="1" id="KW-1133">Transmembrane helix</keyword>
<sequence length="243" mass="26192">MSRRIGCLLLILLHAVNAFTPALSKCKPTCRVIAHTKPCEVKTDDDADSIQTIESGNLTPIRQVQIFAYRSGLASSAVLLSIKAIGDTSFLEGTGVSVDGLSTVIEQTGHILPIVTGTSLALCPVPNQKMVQLGILILGALIAISGILTNFTLEQSMISEAAWVLTILSLVIISLREIYYFGFDYKQECGIILCMAPFMLDSSNQLPIAMPLCALGLSILSFGKIFEPINEDLVRSDSEFLAK</sequence>